<dbReference type="CDD" id="cd22147">
    <property type="entry name" value="F-box_SpPof1-like"/>
    <property type="match status" value="1"/>
</dbReference>
<dbReference type="InterPro" id="IPR020472">
    <property type="entry name" value="WD40_PAC1"/>
</dbReference>
<evidence type="ECO:0000256" key="2">
    <source>
        <dbReference type="ARBA" id="ARBA00022737"/>
    </source>
</evidence>
<dbReference type="InterPro" id="IPR019775">
    <property type="entry name" value="WD40_repeat_CS"/>
</dbReference>
<sequence>MPFSPSTQTRGLLRHNLVRLHNSPTLPTKTMTDSAVVCSRIPKSLENLTEPTSTTTIANSDHDTLKPFLTRHVPNQLSSNPRKPCYRHRPDIVKRRMPDEITLDQVQKQMELLPNSDQAAITHIWTLFSAAPAQQRLIILEGLLTTCCMPQLSFLSNAIKPLLRIDFISVLTPEISFKILSYLDAKSLCHAAQVCKRWKALADDDVIWHKMCEQHIDKKCNKCGWGLPLLDKKKSCKRPISTTVLASPSTPTPSSPPSPTVDLQQVMAIRNVCGANQVLVPNHPMTTTTPYDSGHSSNDEVSDDERPSKRARMAGGCQSMSSSSSSGLFAVPQITIAPTRAPKRPWKEIYSERLMVERNWRKNKYTSRVLSGHTDGVMCLQYDDSSNVLITGSYDKTVRVWNLETGKTLRVLAGHTRCVRALQFDEAKLITGSMDNTLRIWNYHTGQCIRTLEGHTKGIICLHFDCRILVSGSADTTIKVWDFGSGECYTLCGHTDWVNSVRIFQKTTIVSGSDDTTIRFWDLNTRSCVRVLQGHVGQVQSVVPSMHGFTHRFFDQARKKSPKSHSNVVQQQQLHQLQQISSVSATATLHANNVHQVIEIGSLTASDSSPPSLQAADSDTSDTEPGSDESRSHVPVVVSGSLDNTIKFWCVQSGKCLRTLFGHIEGVWALAYDKLRVVSGSHDNSVKVWDIDSGRCMHTLEGHMGPVTAVALGDTKIISASDDGDVRVWDYGVRS</sequence>
<evidence type="ECO:0000256" key="3">
    <source>
        <dbReference type="ARBA" id="ARBA00022786"/>
    </source>
</evidence>
<dbReference type="Gene3D" id="2.130.10.10">
    <property type="entry name" value="YVTN repeat-like/Quinoprotein amine dehydrogenase"/>
    <property type="match status" value="2"/>
</dbReference>
<proteinExistence type="predicted"/>
<dbReference type="SUPFAM" id="SSF50998">
    <property type="entry name" value="Quinoprotein alcohol dehydrogenase-like"/>
    <property type="match status" value="1"/>
</dbReference>
<dbReference type="Proteomes" id="UP000274822">
    <property type="component" value="Unassembled WGS sequence"/>
</dbReference>
<dbReference type="InterPro" id="IPR015943">
    <property type="entry name" value="WD40/YVTN_repeat-like_dom_sf"/>
</dbReference>
<comment type="caution">
    <text evidence="7">The sequence shown here is derived from an EMBL/GenBank/DDBJ whole genome shotgun (WGS) entry which is preliminary data.</text>
</comment>
<evidence type="ECO:0000256" key="1">
    <source>
        <dbReference type="ARBA" id="ARBA00022574"/>
    </source>
</evidence>
<dbReference type="PROSITE" id="PS50181">
    <property type="entry name" value="FBOX"/>
    <property type="match status" value="1"/>
</dbReference>
<feature type="repeat" description="WD" evidence="4">
    <location>
        <begin position="452"/>
        <end position="491"/>
    </location>
</feature>
<feature type="region of interest" description="Disordered" evidence="5">
    <location>
        <begin position="605"/>
        <end position="633"/>
    </location>
</feature>
<dbReference type="Pfam" id="PF00400">
    <property type="entry name" value="WD40"/>
    <property type="match status" value="6"/>
</dbReference>
<evidence type="ECO:0000313" key="7">
    <source>
        <dbReference type="EMBL" id="RUS26341.1"/>
    </source>
</evidence>
<evidence type="ECO:0000256" key="5">
    <source>
        <dbReference type="SAM" id="MobiDB-lite"/>
    </source>
</evidence>
<dbReference type="Gene3D" id="1.20.1280.50">
    <property type="match status" value="1"/>
</dbReference>
<dbReference type="PROSITE" id="PS00678">
    <property type="entry name" value="WD_REPEATS_1"/>
    <property type="match status" value="4"/>
</dbReference>
<dbReference type="InterPro" id="IPR001810">
    <property type="entry name" value="F-box_dom"/>
</dbReference>
<keyword evidence="2" id="KW-0677">Repeat</keyword>
<dbReference type="FunFam" id="1.20.1280.50:FF:000016">
    <property type="entry name" value="E3 ubiquitin ligase complex SCF subunit sconB"/>
    <property type="match status" value="1"/>
</dbReference>
<keyword evidence="8" id="KW-1185">Reference proteome</keyword>
<dbReference type="Pfam" id="PF12937">
    <property type="entry name" value="F-box-like"/>
    <property type="match status" value="1"/>
</dbReference>
<organism evidence="7 8">
    <name type="scientific">Jimgerdemannia flammicorona</name>
    <dbReference type="NCBI Taxonomy" id="994334"/>
    <lineage>
        <taxon>Eukaryota</taxon>
        <taxon>Fungi</taxon>
        <taxon>Fungi incertae sedis</taxon>
        <taxon>Mucoromycota</taxon>
        <taxon>Mucoromycotina</taxon>
        <taxon>Endogonomycetes</taxon>
        <taxon>Endogonales</taxon>
        <taxon>Endogonaceae</taxon>
        <taxon>Jimgerdemannia</taxon>
    </lineage>
</organism>
<dbReference type="InterPro" id="IPR011047">
    <property type="entry name" value="Quinoprotein_ADH-like_sf"/>
</dbReference>
<feature type="repeat" description="WD" evidence="4">
    <location>
        <begin position="700"/>
        <end position="735"/>
    </location>
</feature>
<dbReference type="PANTHER" id="PTHR19872">
    <property type="entry name" value="UBIQUITIN LIGASE SPECIFICITY FACTOR/HREP PROTEIN"/>
    <property type="match status" value="1"/>
</dbReference>
<evidence type="ECO:0000259" key="6">
    <source>
        <dbReference type="PROSITE" id="PS50181"/>
    </source>
</evidence>
<dbReference type="CDD" id="cd00200">
    <property type="entry name" value="WD40"/>
    <property type="match status" value="1"/>
</dbReference>
<dbReference type="SUPFAM" id="SSF81383">
    <property type="entry name" value="F-box domain"/>
    <property type="match status" value="1"/>
</dbReference>
<dbReference type="PANTHER" id="PTHR19872:SF9">
    <property type="entry name" value="UBIQUITIN-BINDING SDF UBIQUITIN LIGASE COMPLEX SUBUNIT"/>
    <property type="match status" value="1"/>
</dbReference>
<protein>
    <submittedName>
        <fullName evidence="7">Quinon protein alcohol dehydrogenase-like superfamily</fullName>
    </submittedName>
</protein>
<feature type="repeat" description="WD" evidence="4">
    <location>
        <begin position="637"/>
        <end position="659"/>
    </location>
</feature>
<feature type="repeat" description="WD" evidence="4">
    <location>
        <begin position="660"/>
        <end position="699"/>
    </location>
</feature>
<dbReference type="EMBL" id="RBNJ01010687">
    <property type="protein sequence ID" value="RUS26341.1"/>
    <property type="molecule type" value="Genomic_DNA"/>
</dbReference>
<dbReference type="InterPro" id="IPR051075">
    <property type="entry name" value="SCF_subunit_WD-repeat"/>
</dbReference>
<feature type="domain" description="F-box" evidence="6">
    <location>
        <begin position="165"/>
        <end position="211"/>
    </location>
</feature>
<dbReference type="PROSITE" id="PS50082">
    <property type="entry name" value="WD_REPEATS_2"/>
    <property type="match status" value="7"/>
</dbReference>
<keyword evidence="3" id="KW-0833">Ubl conjugation pathway</keyword>
<dbReference type="AlphaFoldDB" id="A0A433Q998"/>
<feature type="repeat" description="WD" evidence="4">
    <location>
        <begin position="491"/>
        <end position="531"/>
    </location>
</feature>
<dbReference type="PROSITE" id="PS50294">
    <property type="entry name" value="WD_REPEATS_REGION"/>
    <property type="match status" value="6"/>
</dbReference>
<name>A0A433Q998_9FUNG</name>
<dbReference type="SMART" id="SM00256">
    <property type="entry name" value="FBOX"/>
    <property type="match status" value="1"/>
</dbReference>
<dbReference type="SMART" id="SM00320">
    <property type="entry name" value="WD40"/>
    <property type="match status" value="7"/>
</dbReference>
<feature type="repeat" description="WD" evidence="4">
    <location>
        <begin position="370"/>
        <end position="411"/>
    </location>
</feature>
<evidence type="ECO:0000256" key="4">
    <source>
        <dbReference type="PROSITE-ProRule" id="PRU00221"/>
    </source>
</evidence>
<dbReference type="PRINTS" id="PR00320">
    <property type="entry name" value="GPROTEINBRPT"/>
</dbReference>
<gene>
    <name evidence="7" type="ORF">BC938DRAFT_470897</name>
</gene>
<feature type="compositionally biased region" description="Polar residues" evidence="5">
    <location>
        <begin position="605"/>
        <end position="618"/>
    </location>
</feature>
<dbReference type="InterPro" id="IPR001680">
    <property type="entry name" value="WD40_rpt"/>
</dbReference>
<dbReference type="InterPro" id="IPR036047">
    <property type="entry name" value="F-box-like_dom_sf"/>
</dbReference>
<feature type="region of interest" description="Disordered" evidence="5">
    <location>
        <begin position="283"/>
        <end position="324"/>
    </location>
</feature>
<keyword evidence="1 4" id="KW-0853">WD repeat</keyword>
<accession>A0A433Q998</accession>
<evidence type="ECO:0000313" key="8">
    <source>
        <dbReference type="Proteomes" id="UP000274822"/>
    </source>
</evidence>
<feature type="repeat" description="WD" evidence="4">
    <location>
        <begin position="412"/>
        <end position="451"/>
    </location>
</feature>
<feature type="compositionally biased region" description="Polar residues" evidence="5">
    <location>
        <begin position="284"/>
        <end position="296"/>
    </location>
</feature>
<reference evidence="7 8" key="1">
    <citation type="journal article" date="2018" name="New Phytol.">
        <title>Phylogenomics of Endogonaceae and evolution of mycorrhizas within Mucoromycota.</title>
        <authorList>
            <person name="Chang Y."/>
            <person name="Desiro A."/>
            <person name="Na H."/>
            <person name="Sandor L."/>
            <person name="Lipzen A."/>
            <person name="Clum A."/>
            <person name="Barry K."/>
            <person name="Grigoriev I.V."/>
            <person name="Martin F.M."/>
            <person name="Stajich J.E."/>
            <person name="Smith M.E."/>
            <person name="Bonito G."/>
            <person name="Spatafora J.W."/>
        </authorList>
    </citation>
    <scope>NUCLEOTIDE SEQUENCE [LARGE SCALE GENOMIC DNA]</scope>
    <source>
        <strain evidence="7 8">AD002</strain>
    </source>
</reference>